<keyword evidence="4" id="KW-0378">Hydrolase</keyword>
<dbReference type="InterPro" id="IPR011001">
    <property type="entry name" value="Saposin-like"/>
</dbReference>
<comment type="caution">
    <text evidence="4">The sequence shown here is derived from an EMBL/GenBank/DDBJ whole genome shotgun (WGS) entry which is preliminary data.</text>
</comment>
<dbReference type="GO" id="GO:0009104">
    <property type="term" value="P:lipopolysaccharide catabolic process"/>
    <property type="evidence" value="ECO:0007669"/>
    <property type="project" value="TreeGrafter"/>
</dbReference>
<dbReference type="Proteomes" id="UP000762676">
    <property type="component" value="Unassembled WGS sequence"/>
</dbReference>
<dbReference type="InterPro" id="IPR008139">
    <property type="entry name" value="SaposinB_dom"/>
</dbReference>
<gene>
    <name evidence="4" type="ORF">ElyMa_000320100</name>
</gene>
<protein>
    <submittedName>
        <fullName evidence="4">Acyloxyacyl hydrolase-like</fullName>
    </submittedName>
</protein>
<organism evidence="4 5">
    <name type="scientific">Elysia marginata</name>
    <dbReference type="NCBI Taxonomy" id="1093978"/>
    <lineage>
        <taxon>Eukaryota</taxon>
        <taxon>Metazoa</taxon>
        <taxon>Spiralia</taxon>
        <taxon>Lophotrochozoa</taxon>
        <taxon>Mollusca</taxon>
        <taxon>Gastropoda</taxon>
        <taxon>Heterobranchia</taxon>
        <taxon>Euthyneura</taxon>
        <taxon>Panpulmonata</taxon>
        <taxon>Sacoglossa</taxon>
        <taxon>Placobranchoidea</taxon>
        <taxon>Plakobranchidae</taxon>
        <taxon>Elysia</taxon>
    </lineage>
</organism>
<dbReference type="GO" id="GO:0005509">
    <property type="term" value="F:calcium ion binding"/>
    <property type="evidence" value="ECO:0007669"/>
    <property type="project" value="TreeGrafter"/>
</dbReference>
<keyword evidence="5" id="KW-1185">Reference proteome</keyword>
<accession>A0AAV4FCG8</accession>
<dbReference type="SUPFAM" id="SSF47862">
    <property type="entry name" value="Saposin"/>
    <property type="match status" value="1"/>
</dbReference>
<name>A0AAV4FCG8_9GAST</name>
<evidence type="ECO:0000256" key="2">
    <source>
        <dbReference type="SAM" id="MobiDB-lite"/>
    </source>
</evidence>
<dbReference type="SMART" id="SM00741">
    <property type="entry name" value="SapB"/>
    <property type="match status" value="1"/>
</dbReference>
<dbReference type="PANTHER" id="PTHR15010:SF0">
    <property type="entry name" value="ACYLOXYACYL HYDROLASE"/>
    <property type="match status" value="1"/>
</dbReference>
<feature type="region of interest" description="Disordered" evidence="2">
    <location>
        <begin position="262"/>
        <end position="283"/>
    </location>
</feature>
<keyword evidence="1" id="KW-1015">Disulfide bond</keyword>
<dbReference type="InterPro" id="IPR048593">
    <property type="entry name" value="AOAH_Saposin_N"/>
</dbReference>
<dbReference type="EMBL" id="BMAT01000636">
    <property type="protein sequence ID" value="GFR70101.1"/>
    <property type="molecule type" value="Genomic_DNA"/>
</dbReference>
<dbReference type="Gene3D" id="1.10.225.10">
    <property type="entry name" value="Saposin-like"/>
    <property type="match status" value="1"/>
</dbReference>
<sequence>MKAYKLTDVDVHNVNVEDYLTFNEDTRTRVCTAAIALSEQYAEINNQTLIHTLDKFCGFLPNNLRPACVQAVDFLGPLVIQLAKEQLGPDLTCHALKFCYTQTGTDTCRSFTPPSQVSCVVVVVVVVVIVAISVDDGCDDVCDGGGSGGGVDGVCLLVLNQYPAEQKKQDGVFRSIRSTKSLWPFQGDRQYDSNCNGIFGVNEGTGRAYEDELCEHSQPRGVALLGDSIGAHFHLPPEWIDPQKISAVNLLQYENSSTDGFKPVSHDALSSTEDFGSACDRRL</sequence>
<proteinExistence type="predicted"/>
<feature type="domain" description="Saposin B-type" evidence="3">
    <location>
        <begin position="24"/>
        <end position="103"/>
    </location>
</feature>
<dbReference type="InterPro" id="IPR039676">
    <property type="entry name" value="AOAH"/>
</dbReference>
<reference evidence="4 5" key="1">
    <citation type="journal article" date="2021" name="Elife">
        <title>Chloroplast acquisition without the gene transfer in kleptoplastic sea slugs, Plakobranchus ocellatus.</title>
        <authorList>
            <person name="Maeda T."/>
            <person name="Takahashi S."/>
            <person name="Yoshida T."/>
            <person name="Shimamura S."/>
            <person name="Takaki Y."/>
            <person name="Nagai Y."/>
            <person name="Toyoda A."/>
            <person name="Suzuki Y."/>
            <person name="Arimoto A."/>
            <person name="Ishii H."/>
            <person name="Satoh N."/>
            <person name="Nishiyama T."/>
            <person name="Hasebe M."/>
            <person name="Maruyama T."/>
            <person name="Minagawa J."/>
            <person name="Obokata J."/>
            <person name="Shigenobu S."/>
        </authorList>
    </citation>
    <scope>NUCLEOTIDE SEQUENCE [LARGE SCALE GENOMIC DNA]</scope>
</reference>
<dbReference type="AlphaFoldDB" id="A0AAV4FCG8"/>
<evidence type="ECO:0000313" key="5">
    <source>
        <dbReference type="Proteomes" id="UP000762676"/>
    </source>
</evidence>
<evidence type="ECO:0000259" key="3">
    <source>
        <dbReference type="PROSITE" id="PS50015"/>
    </source>
</evidence>
<evidence type="ECO:0000256" key="1">
    <source>
        <dbReference type="ARBA" id="ARBA00023157"/>
    </source>
</evidence>
<dbReference type="PROSITE" id="PS50015">
    <property type="entry name" value="SAP_B"/>
    <property type="match status" value="1"/>
</dbReference>
<dbReference type="Pfam" id="PF20825">
    <property type="entry name" value="Saposin"/>
    <property type="match status" value="1"/>
</dbReference>
<dbReference type="PANTHER" id="PTHR15010">
    <property type="entry name" value="ACYLOXYACYL HYDROLASE"/>
    <property type="match status" value="1"/>
</dbReference>
<dbReference type="GO" id="GO:0050528">
    <property type="term" value="F:acyloxyacyl hydrolase activity"/>
    <property type="evidence" value="ECO:0007669"/>
    <property type="project" value="InterPro"/>
</dbReference>
<evidence type="ECO:0000313" key="4">
    <source>
        <dbReference type="EMBL" id="GFR70101.1"/>
    </source>
</evidence>